<proteinExistence type="predicted"/>
<organism evidence="2 3">
    <name type="scientific">Symbiodinium natans</name>
    <dbReference type="NCBI Taxonomy" id="878477"/>
    <lineage>
        <taxon>Eukaryota</taxon>
        <taxon>Sar</taxon>
        <taxon>Alveolata</taxon>
        <taxon>Dinophyceae</taxon>
        <taxon>Suessiales</taxon>
        <taxon>Symbiodiniaceae</taxon>
        <taxon>Symbiodinium</taxon>
    </lineage>
</organism>
<feature type="region of interest" description="Disordered" evidence="1">
    <location>
        <begin position="259"/>
        <end position="290"/>
    </location>
</feature>
<evidence type="ECO:0000313" key="2">
    <source>
        <dbReference type="EMBL" id="CAE7327605.1"/>
    </source>
</evidence>
<sequence length="365" mass="40146">MELTVESVDGFSLPNNCFIGVRVGDVLKQGRYEPHRCYHFPQIDRRRNAKVDIYQHVGTCLVAVDPDTKSSHEVSVTSMDPALPGTRIRINVQAKTEDGRANREERAKALKAQARDYLLKHNIEERLSDAVKALLKEQPKDPTNFLCNHLRAEAELPKAEAAPAEPQAEDPGCQIFEDDELNAIRKQSRDAFLQASEDGNLERALRELRPGVTEEAASKELTEAEKEKAKKDAIRAKASNVLINAAENGDLERALQLVKTDSQAQAPAPAARDDAEFRRDGPQQAARDDAQPEFRSYYAQHVRTVAPDSMQKLYANFPGQPKPAPAQVSGGAEVAADSKAILLRDPAVTGPALMALGMQPGLQFI</sequence>
<feature type="compositionally biased region" description="Basic and acidic residues" evidence="1">
    <location>
        <begin position="271"/>
        <end position="290"/>
    </location>
</feature>
<accession>A0A812NQH9</accession>
<dbReference type="AlphaFoldDB" id="A0A812NQH9"/>
<dbReference type="Gene3D" id="1.20.890.10">
    <property type="entry name" value="cAMP-dependent protein kinase regulatory subunit, dimerization-anchoring domain"/>
    <property type="match status" value="1"/>
</dbReference>
<keyword evidence="3" id="KW-1185">Reference proteome</keyword>
<gene>
    <name evidence="2" type="ORF">SNAT2548_LOCUS17151</name>
</gene>
<name>A0A812NQH9_9DINO</name>
<dbReference type="SUPFAM" id="SSF47391">
    <property type="entry name" value="Dimerization-anchoring domain of cAMP-dependent PK regulatory subunit"/>
    <property type="match status" value="1"/>
</dbReference>
<reference evidence="2" key="1">
    <citation type="submission" date="2021-02" db="EMBL/GenBank/DDBJ databases">
        <authorList>
            <person name="Dougan E. K."/>
            <person name="Rhodes N."/>
            <person name="Thang M."/>
            <person name="Chan C."/>
        </authorList>
    </citation>
    <scope>NUCLEOTIDE SEQUENCE</scope>
</reference>
<dbReference type="Proteomes" id="UP000604046">
    <property type="component" value="Unassembled WGS sequence"/>
</dbReference>
<evidence type="ECO:0000313" key="3">
    <source>
        <dbReference type="Proteomes" id="UP000604046"/>
    </source>
</evidence>
<protein>
    <submittedName>
        <fullName evidence="2">Uncharacterized protein</fullName>
    </submittedName>
</protein>
<evidence type="ECO:0000256" key="1">
    <source>
        <dbReference type="SAM" id="MobiDB-lite"/>
    </source>
</evidence>
<dbReference type="EMBL" id="CAJNDS010002102">
    <property type="protein sequence ID" value="CAE7327605.1"/>
    <property type="molecule type" value="Genomic_DNA"/>
</dbReference>
<comment type="caution">
    <text evidence="2">The sequence shown here is derived from an EMBL/GenBank/DDBJ whole genome shotgun (WGS) entry which is preliminary data.</text>
</comment>